<accession>A0ABD0K783</accession>
<comment type="caution">
    <text evidence="1">The sequence shown here is derived from an EMBL/GenBank/DDBJ whole genome shotgun (WGS) entry which is preliminary data.</text>
</comment>
<dbReference type="EMBL" id="JACVVK020000239">
    <property type="protein sequence ID" value="KAK7482758.1"/>
    <property type="molecule type" value="Genomic_DNA"/>
</dbReference>
<sequence length="121" mass="13979">MSRRKINSTRCLLLHTSLTQTQSVSQKQRQHHIAQCLTRRRRSKNQSCGTGPDHVKWGVALRARAAHDSIRLTHRNPQTSQWPAKNYLHEFTSNKSFCLFPVVQKQRKRDRSADSVNSAAF</sequence>
<dbReference type="AlphaFoldDB" id="A0ABD0K783"/>
<proteinExistence type="predicted"/>
<feature type="non-terminal residue" evidence="1">
    <location>
        <position position="121"/>
    </location>
</feature>
<dbReference type="Proteomes" id="UP001519460">
    <property type="component" value="Unassembled WGS sequence"/>
</dbReference>
<organism evidence="1 2">
    <name type="scientific">Batillaria attramentaria</name>
    <dbReference type="NCBI Taxonomy" id="370345"/>
    <lineage>
        <taxon>Eukaryota</taxon>
        <taxon>Metazoa</taxon>
        <taxon>Spiralia</taxon>
        <taxon>Lophotrochozoa</taxon>
        <taxon>Mollusca</taxon>
        <taxon>Gastropoda</taxon>
        <taxon>Caenogastropoda</taxon>
        <taxon>Sorbeoconcha</taxon>
        <taxon>Cerithioidea</taxon>
        <taxon>Batillariidae</taxon>
        <taxon>Batillaria</taxon>
    </lineage>
</organism>
<reference evidence="1 2" key="1">
    <citation type="journal article" date="2023" name="Sci. Data">
        <title>Genome assembly of the Korean intertidal mud-creeper Batillaria attramentaria.</title>
        <authorList>
            <person name="Patra A.K."/>
            <person name="Ho P.T."/>
            <person name="Jun S."/>
            <person name="Lee S.J."/>
            <person name="Kim Y."/>
            <person name="Won Y.J."/>
        </authorList>
    </citation>
    <scope>NUCLEOTIDE SEQUENCE [LARGE SCALE GENOMIC DNA]</scope>
    <source>
        <strain evidence="1">Wonlab-2016</strain>
    </source>
</reference>
<evidence type="ECO:0000313" key="1">
    <source>
        <dbReference type="EMBL" id="KAK7482758.1"/>
    </source>
</evidence>
<evidence type="ECO:0000313" key="2">
    <source>
        <dbReference type="Proteomes" id="UP001519460"/>
    </source>
</evidence>
<keyword evidence="2" id="KW-1185">Reference proteome</keyword>
<protein>
    <submittedName>
        <fullName evidence="1">Uncharacterized protein</fullName>
    </submittedName>
</protein>
<gene>
    <name evidence="1" type="ORF">BaRGS_00026056</name>
</gene>
<name>A0ABD0K783_9CAEN</name>